<dbReference type="InterPro" id="IPR042261">
    <property type="entry name" value="Lsr2-like_dimerization"/>
</dbReference>
<organism evidence="5 6">
    <name type="scientific">Tsukamurella paurometabola</name>
    <name type="common">Corynebacterium paurometabolum</name>
    <dbReference type="NCBI Taxonomy" id="2061"/>
    <lineage>
        <taxon>Bacteria</taxon>
        <taxon>Bacillati</taxon>
        <taxon>Actinomycetota</taxon>
        <taxon>Actinomycetes</taxon>
        <taxon>Mycobacteriales</taxon>
        <taxon>Tsukamurellaceae</taxon>
        <taxon>Tsukamurella</taxon>
    </lineage>
</organism>
<name>A0ABS5NFC2_TSUPA</name>
<dbReference type="RefSeq" id="WP_212554524.1">
    <property type="nucleotide sequence ID" value="NZ_JAGXOE010000047.1"/>
</dbReference>
<evidence type="ECO:0000313" key="6">
    <source>
        <dbReference type="Proteomes" id="UP000676853"/>
    </source>
</evidence>
<keyword evidence="6" id="KW-1185">Reference proteome</keyword>
<evidence type="ECO:0000313" key="5">
    <source>
        <dbReference type="EMBL" id="MBS4103001.1"/>
    </source>
</evidence>
<dbReference type="Proteomes" id="UP000676853">
    <property type="component" value="Unassembled WGS sequence"/>
</dbReference>
<dbReference type="InterPro" id="IPR024412">
    <property type="entry name" value="Lsr2_dim_dom"/>
</dbReference>
<gene>
    <name evidence="5" type="ORF">KFZ73_17365</name>
</gene>
<feature type="domain" description="Lsr2 dimerization" evidence="3">
    <location>
        <begin position="1"/>
        <end position="59"/>
    </location>
</feature>
<dbReference type="Pfam" id="PF23359">
    <property type="entry name" value="Lsr2_DNA-bd"/>
    <property type="match status" value="1"/>
</dbReference>
<feature type="region of interest" description="Disordered" evidence="2">
    <location>
        <begin position="52"/>
        <end position="82"/>
    </location>
</feature>
<dbReference type="Gene3D" id="4.10.320.10">
    <property type="entry name" value="E3-binding domain"/>
    <property type="match status" value="1"/>
</dbReference>
<evidence type="ECO:0000256" key="1">
    <source>
        <dbReference type="ARBA" id="ARBA00023125"/>
    </source>
</evidence>
<protein>
    <submittedName>
        <fullName evidence="5">Lsr2 family protein</fullName>
    </submittedName>
</protein>
<dbReference type="Gene3D" id="3.30.60.230">
    <property type="entry name" value="Lsr2, dimerization domain"/>
    <property type="match status" value="1"/>
</dbReference>
<proteinExistence type="predicted"/>
<dbReference type="Pfam" id="PF11774">
    <property type="entry name" value="Lsr2"/>
    <property type="match status" value="1"/>
</dbReference>
<evidence type="ECO:0000259" key="4">
    <source>
        <dbReference type="Pfam" id="PF23359"/>
    </source>
</evidence>
<accession>A0ABS5NFC2</accession>
<dbReference type="InterPro" id="IPR055370">
    <property type="entry name" value="Lsr2_DNA-bd"/>
</dbReference>
<keyword evidence="1" id="KW-0238">DNA-binding</keyword>
<feature type="domain" description="Lsr2 DNA-binding" evidence="4">
    <location>
        <begin position="78"/>
        <end position="113"/>
    </location>
</feature>
<evidence type="ECO:0000256" key="2">
    <source>
        <dbReference type="SAM" id="MobiDB-lite"/>
    </source>
</evidence>
<comment type="caution">
    <text evidence="5">The sequence shown here is derived from an EMBL/GenBank/DDBJ whole genome shotgun (WGS) entry which is preliminary data.</text>
</comment>
<dbReference type="InterPro" id="IPR036625">
    <property type="entry name" value="E3-bd_dom_sf"/>
</dbReference>
<dbReference type="EMBL" id="JAGXOE010000047">
    <property type="protein sequence ID" value="MBS4103001.1"/>
    <property type="molecule type" value="Genomic_DNA"/>
</dbReference>
<sequence>MARKVTVTLTDDLDDSVAADETVQFSLDGVQYEIDLSTKNAEKLRKAIRPFTEAARRTGGRKQTGTPASSRRGRAAIDREQSKAIRDWAKRAGHTVSERGRISQDVIDAYNAAN</sequence>
<reference evidence="5 6" key="1">
    <citation type="submission" date="2021-04" db="EMBL/GenBank/DDBJ databases">
        <title>Whole genome sequence analysis of a thiophenic sulfur metabolizing bacteria.</title>
        <authorList>
            <person name="Akhtar N."/>
            <person name="Akram J."/>
            <person name="Aslam A."/>
        </authorList>
    </citation>
    <scope>NUCLEOTIDE SEQUENCE [LARGE SCALE GENOMIC DNA]</scope>
    <source>
        <strain evidence="5 6">3OW</strain>
    </source>
</reference>
<evidence type="ECO:0000259" key="3">
    <source>
        <dbReference type="Pfam" id="PF11774"/>
    </source>
</evidence>